<comment type="caution">
    <text evidence="2">The sequence shown here is derived from an EMBL/GenBank/DDBJ whole genome shotgun (WGS) entry which is preliminary data.</text>
</comment>
<dbReference type="EMBL" id="JBBWUH010000007">
    <property type="protein sequence ID" value="KAK8161558.1"/>
    <property type="molecule type" value="Genomic_DNA"/>
</dbReference>
<feature type="region of interest" description="Disordered" evidence="1">
    <location>
        <begin position="1"/>
        <end position="26"/>
    </location>
</feature>
<sequence>MRQGRSRKATSTAHAHRHWNGGRRRHWNKQTTKAPLIWMKRETTACCCGSSLPPAAYFHRFQLPSFSGPRSLSLLMLGDDVVLMSPGTSPALLPSFCRRMSVGHKYKCKQLLPLNHIGTFVQGRWSVGEATRHGPHTTASPFFRSSLKTRSPFHSTVLLLCDHTSQHIYAEKDKQHGNVTVRLEKYAMAMHLLSLFPSLSSFFATTHHFIAHLWPSRQGYCKFAAFAWCSKPHRPSSLTASSQAHRNKIGENGALNSEISTTD</sequence>
<feature type="compositionally biased region" description="Polar residues" evidence="1">
    <location>
        <begin position="254"/>
        <end position="263"/>
    </location>
</feature>
<proteinExistence type="predicted"/>
<protein>
    <submittedName>
        <fullName evidence="2">Uncharacterized protein</fullName>
    </submittedName>
</protein>
<dbReference type="Proteomes" id="UP001456524">
    <property type="component" value="Unassembled WGS sequence"/>
</dbReference>
<evidence type="ECO:0000256" key="1">
    <source>
        <dbReference type="SAM" id="MobiDB-lite"/>
    </source>
</evidence>
<accession>A0ABR1XN12</accession>
<reference evidence="2 3" key="1">
    <citation type="journal article" date="2022" name="G3 (Bethesda)">
        <title>Enemy or ally: a genomic approach to elucidate the lifestyle of Phyllosticta citrichinaensis.</title>
        <authorList>
            <person name="Buijs V.A."/>
            <person name="Groenewald J.Z."/>
            <person name="Haridas S."/>
            <person name="LaButti K.M."/>
            <person name="Lipzen A."/>
            <person name="Martin F.M."/>
            <person name="Barry K."/>
            <person name="Grigoriev I.V."/>
            <person name="Crous P.W."/>
            <person name="Seidl M.F."/>
        </authorList>
    </citation>
    <scope>NUCLEOTIDE SEQUENCE [LARGE SCALE GENOMIC DNA]</scope>
    <source>
        <strain evidence="2 3">CBS 129764</strain>
    </source>
</reference>
<name>A0ABR1XN12_9PEZI</name>
<gene>
    <name evidence="2" type="ORF">IWX90DRAFT_273047</name>
</gene>
<keyword evidence="3" id="KW-1185">Reference proteome</keyword>
<feature type="region of interest" description="Disordered" evidence="1">
    <location>
        <begin position="239"/>
        <end position="263"/>
    </location>
</feature>
<organism evidence="2 3">
    <name type="scientific">Phyllosticta citrichinensis</name>
    <dbReference type="NCBI Taxonomy" id="1130410"/>
    <lineage>
        <taxon>Eukaryota</taxon>
        <taxon>Fungi</taxon>
        <taxon>Dikarya</taxon>
        <taxon>Ascomycota</taxon>
        <taxon>Pezizomycotina</taxon>
        <taxon>Dothideomycetes</taxon>
        <taxon>Dothideomycetes incertae sedis</taxon>
        <taxon>Botryosphaeriales</taxon>
        <taxon>Phyllostictaceae</taxon>
        <taxon>Phyllosticta</taxon>
    </lineage>
</organism>
<evidence type="ECO:0000313" key="3">
    <source>
        <dbReference type="Proteomes" id="UP001456524"/>
    </source>
</evidence>
<evidence type="ECO:0000313" key="2">
    <source>
        <dbReference type="EMBL" id="KAK8161558.1"/>
    </source>
</evidence>